<dbReference type="GeneID" id="63809270"/>
<feature type="region of interest" description="Disordered" evidence="1">
    <location>
        <begin position="47"/>
        <end position="79"/>
    </location>
</feature>
<feature type="compositionally biased region" description="Polar residues" evidence="1">
    <location>
        <begin position="47"/>
        <end position="56"/>
    </location>
</feature>
<dbReference type="VEuPathDB" id="FungiDB:P175DRAFT_0125946"/>
<organism evidence="2 3">
    <name type="scientific">Aspergillus ochraceoroseus IBT 24754</name>
    <dbReference type="NCBI Taxonomy" id="1392256"/>
    <lineage>
        <taxon>Eukaryota</taxon>
        <taxon>Fungi</taxon>
        <taxon>Dikarya</taxon>
        <taxon>Ascomycota</taxon>
        <taxon>Pezizomycotina</taxon>
        <taxon>Eurotiomycetes</taxon>
        <taxon>Eurotiomycetidae</taxon>
        <taxon>Eurotiales</taxon>
        <taxon>Aspergillaceae</taxon>
        <taxon>Aspergillus</taxon>
        <taxon>Aspergillus subgen. Nidulantes</taxon>
    </lineage>
</organism>
<accession>A0A2T5M129</accession>
<reference evidence="2 3" key="1">
    <citation type="journal article" date="2018" name="Proc. Natl. Acad. Sci. U.S.A.">
        <title>Linking secondary metabolites to gene clusters through genome sequencing of six diverse Aspergillus species.</title>
        <authorList>
            <person name="Kaerboelling I."/>
            <person name="Vesth T.C."/>
            <person name="Frisvad J.C."/>
            <person name="Nybo J.L."/>
            <person name="Theobald S."/>
            <person name="Kuo A."/>
            <person name="Bowyer P."/>
            <person name="Matsuda Y."/>
            <person name="Mondo S."/>
            <person name="Lyhne E.K."/>
            <person name="Kogle M.E."/>
            <person name="Clum A."/>
            <person name="Lipzen A."/>
            <person name="Salamov A."/>
            <person name="Ngan C.Y."/>
            <person name="Daum C."/>
            <person name="Chiniquy J."/>
            <person name="Barry K."/>
            <person name="LaButti K."/>
            <person name="Haridas S."/>
            <person name="Simmons B.A."/>
            <person name="Magnuson J.K."/>
            <person name="Mortensen U.H."/>
            <person name="Larsen T.O."/>
            <person name="Grigoriev I.V."/>
            <person name="Baker S.E."/>
            <person name="Andersen M.R."/>
        </authorList>
    </citation>
    <scope>NUCLEOTIDE SEQUENCE [LARGE SCALE GENOMIC DNA]</scope>
    <source>
        <strain evidence="2 3">IBT 24754</strain>
    </source>
</reference>
<evidence type="ECO:0000256" key="1">
    <source>
        <dbReference type="SAM" id="MobiDB-lite"/>
    </source>
</evidence>
<evidence type="ECO:0000313" key="2">
    <source>
        <dbReference type="EMBL" id="PTU22235.1"/>
    </source>
</evidence>
<dbReference type="AlphaFoldDB" id="A0A2T5M129"/>
<dbReference type="Proteomes" id="UP000244073">
    <property type="component" value="Unassembled WGS sequence"/>
</dbReference>
<dbReference type="OrthoDB" id="4510463at2759"/>
<protein>
    <submittedName>
        <fullName evidence="2">Uncharacterized protein</fullName>
    </submittedName>
</protein>
<dbReference type="RefSeq" id="XP_040753627.1">
    <property type="nucleotide sequence ID" value="XM_040892388.1"/>
</dbReference>
<feature type="compositionally biased region" description="Basic and acidic residues" evidence="1">
    <location>
        <begin position="57"/>
        <end position="79"/>
    </location>
</feature>
<sequence>MDLFKEILDAAQFISVNLPNLVIHTLPHYERQQIQVAINTLGRTLNSPISSNQLPTSEHRPEHQPEHQPHDSDLSHCDDNGGSLIAPEVVSFMENLQRKSKMIHSFVKKTEKNAISKNHDWTCDDPRNVDIALSERRATVSQKFRGWLGRYSWAEDYMTWAQTTYNCSRSSLLNLDARNTERKSQGHITEYLSVMSQGEKTRKSIQHGLKYHAFENIYGDHGVLVIFPGSHLHAPPFISKNGS</sequence>
<proteinExistence type="predicted"/>
<comment type="caution">
    <text evidence="2">The sequence shown here is derived from an EMBL/GenBank/DDBJ whole genome shotgun (WGS) entry which is preliminary data.</text>
</comment>
<dbReference type="EMBL" id="MSFN02000002">
    <property type="protein sequence ID" value="PTU22235.1"/>
    <property type="molecule type" value="Genomic_DNA"/>
</dbReference>
<gene>
    <name evidence="2" type="ORF">P175DRAFT_0125946</name>
</gene>
<evidence type="ECO:0000313" key="3">
    <source>
        <dbReference type="Proteomes" id="UP000244073"/>
    </source>
</evidence>
<name>A0A2T5M129_9EURO</name>